<gene>
    <name evidence="4" type="ORF">BHU72_07910</name>
</gene>
<dbReference type="PANTHER" id="PTHR39160">
    <property type="entry name" value="CELL WALL-BINDING PROTEIN YOCH"/>
    <property type="match status" value="1"/>
</dbReference>
<feature type="domain" description="SLH" evidence="3">
    <location>
        <begin position="196"/>
        <end position="259"/>
    </location>
</feature>
<evidence type="ECO:0000259" key="3">
    <source>
        <dbReference type="PROSITE" id="PS51272"/>
    </source>
</evidence>
<keyword evidence="5" id="KW-1185">Reference proteome</keyword>
<proteinExistence type="predicted"/>
<dbReference type="STRING" id="1390249.BHU72_07910"/>
<organism evidence="4 5">
    <name type="scientific">Desulfuribacillus stibiiarsenatis</name>
    <dbReference type="NCBI Taxonomy" id="1390249"/>
    <lineage>
        <taxon>Bacteria</taxon>
        <taxon>Bacillati</taxon>
        <taxon>Bacillota</taxon>
        <taxon>Desulfuribacillia</taxon>
        <taxon>Desulfuribacillales</taxon>
        <taxon>Desulfuribacillaceae</taxon>
        <taxon>Desulfuribacillus</taxon>
    </lineage>
</organism>
<comment type="caution">
    <text evidence="4">The sequence shown here is derived from an EMBL/GenBank/DDBJ whole genome shotgun (WGS) entry which is preliminary data.</text>
</comment>
<dbReference type="GO" id="GO:0004553">
    <property type="term" value="F:hydrolase activity, hydrolyzing O-glycosyl compounds"/>
    <property type="evidence" value="ECO:0007669"/>
    <property type="project" value="InterPro"/>
</dbReference>
<dbReference type="Proteomes" id="UP000095255">
    <property type="component" value="Unassembled WGS sequence"/>
</dbReference>
<dbReference type="EMBL" id="MJAT01000036">
    <property type="protein sequence ID" value="OEH84749.1"/>
    <property type="molecule type" value="Genomic_DNA"/>
</dbReference>
<protein>
    <recommendedName>
        <fullName evidence="3">SLH domain-containing protein</fullName>
    </recommendedName>
</protein>
<reference evidence="4 5" key="1">
    <citation type="submission" date="2016-09" db="EMBL/GenBank/DDBJ databases">
        <title>Desulfuribacillus arsenicus sp. nov., an obligately anaerobic, dissimilatory arsenic- and antimonate-reducing bacterium isolated from anoxic sediments.</title>
        <authorList>
            <person name="Abin C.A."/>
            <person name="Hollibaugh J.T."/>
        </authorList>
    </citation>
    <scope>NUCLEOTIDE SEQUENCE [LARGE SCALE GENOMIC DNA]</scope>
    <source>
        <strain evidence="4 5">MLFW-2</strain>
    </source>
</reference>
<dbReference type="OrthoDB" id="9798935at2"/>
<dbReference type="SUPFAM" id="SSF50685">
    <property type="entry name" value="Barwin-like endoglucanases"/>
    <property type="match status" value="1"/>
</dbReference>
<dbReference type="PROSITE" id="PS51272">
    <property type="entry name" value="SLH"/>
    <property type="match status" value="3"/>
</dbReference>
<evidence type="ECO:0000313" key="5">
    <source>
        <dbReference type="Proteomes" id="UP000095255"/>
    </source>
</evidence>
<dbReference type="InterPro" id="IPR036908">
    <property type="entry name" value="RlpA-like_sf"/>
</dbReference>
<name>A0A1E5L480_9FIRM</name>
<dbReference type="InterPro" id="IPR010611">
    <property type="entry name" value="3D_dom"/>
</dbReference>
<evidence type="ECO:0000256" key="1">
    <source>
        <dbReference type="ARBA" id="ARBA00022729"/>
    </source>
</evidence>
<dbReference type="PANTHER" id="PTHR39160:SF4">
    <property type="entry name" value="RESUSCITATION-PROMOTING FACTOR RPFB"/>
    <property type="match status" value="1"/>
</dbReference>
<dbReference type="InterPro" id="IPR001119">
    <property type="entry name" value="SLH_dom"/>
</dbReference>
<dbReference type="AlphaFoldDB" id="A0A1E5L480"/>
<dbReference type="GO" id="GO:0009254">
    <property type="term" value="P:peptidoglycan turnover"/>
    <property type="evidence" value="ECO:0007669"/>
    <property type="project" value="InterPro"/>
</dbReference>
<feature type="domain" description="SLH" evidence="3">
    <location>
        <begin position="64"/>
        <end position="127"/>
    </location>
</feature>
<dbReference type="RefSeq" id="WP_069702848.1">
    <property type="nucleotide sequence ID" value="NZ_MJAT01000036.1"/>
</dbReference>
<feature type="signal peptide" evidence="2">
    <location>
        <begin position="1"/>
        <end position="27"/>
    </location>
</feature>
<dbReference type="Pfam" id="PF06725">
    <property type="entry name" value="3D"/>
    <property type="match status" value="1"/>
</dbReference>
<evidence type="ECO:0000256" key="2">
    <source>
        <dbReference type="SAM" id="SignalP"/>
    </source>
</evidence>
<dbReference type="CDD" id="cd22786">
    <property type="entry name" value="DPBB_YuiC-like"/>
    <property type="match status" value="1"/>
</dbReference>
<keyword evidence="1 2" id="KW-0732">Signal</keyword>
<accession>A0A1E5L480</accession>
<feature type="domain" description="SLH" evidence="3">
    <location>
        <begin position="128"/>
        <end position="188"/>
    </location>
</feature>
<evidence type="ECO:0000313" key="4">
    <source>
        <dbReference type="EMBL" id="OEH84749.1"/>
    </source>
</evidence>
<sequence>MRKVSTRILILFTCCLFIGLGSTTVYAELSVPINQEQTPINGQQEQIEQVSEDNLAEEPVEINHHPYFIDVPLNHFAYESIDRLYSLGAINYRVEQQFMPSAPISRAEFVHMLLLAKGLYWVDFDPPSFSDVDMNDAFAPYINIAHRLGIVDGVGNQQFRPGDPVRRDALVKMLTTASGELNVKHILGWQERRDLLANFKDKQSIVEWAEHYFAYAIKNNFVSGYPDQTIRPSQFTTRAEAAVLIDRVILSNNSIQQDSNTISINGVPVAYTKQLTMQATAFNSSETKLSNVTYTGLTTRVGVVAVDRSVIPLGTHLYVEGYGYAVAADIGGAVKGNKIDLYTATLREARTFGRQNVTVYVLP</sequence>
<dbReference type="Gene3D" id="2.40.40.10">
    <property type="entry name" value="RlpA-like domain"/>
    <property type="match status" value="1"/>
</dbReference>
<dbReference type="InterPro" id="IPR051933">
    <property type="entry name" value="Resuscitation_pf_RpfB"/>
</dbReference>
<dbReference type="Pfam" id="PF00395">
    <property type="entry name" value="SLH"/>
    <property type="match status" value="3"/>
</dbReference>
<dbReference type="GO" id="GO:0019867">
    <property type="term" value="C:outer membrane"/>
    <property type="evidence" value="ECO:0007669"/>
    <property type="project" value="InterPro"/>
</dbReference>
<feature type="chain" id="PRO_5009180716" description="SLH domain-containing protein" evidence="2">
    <location>
        <begin position="28"/>
        <end position="363"/>
    </location>
</feature>